<dbReference type="RefSeq" id="WP_115809342.1">
    <property type="nucleotide sequence ID" value="NZ_QREI01000003.1"/>
</dbReference>
<evidence type="ECO:0000256" key="4">
    <source>
        <dbReference type="SAM" id="SignalP"/>
    </source>
</evidence>
<dbReference type="InterPro" id="IPR058792">
    <property type="entry name" value="Beta-barrel_RND_2"/>
</dbReference>
<gene>
    <name evidence="7" type="ORF">DFQ09_103265</name>
</gene>
<dbReference type="InterPro" id="IPR051909">
    <property type="entry name" value="MFP_Cation_Efflux"/>
</dbReference>
<evidence type="ECO:0000259" key="5">
    <source>
        <dbReference type="Pfam" id="PF25954"/>
    </source>
</evidence>
<evidence type="ECO:0000256" key="2">
    <source>
        <dbReference type="ARBA" id="ARBA00022448"/>
    </source>
</evidence>
<dbReference type="SUPFAM" id="SSF111369">
    <property type="entry name" value="HlyD-like secretion proteins"/>
    <property type="match status" value="1"/>
</dbReference>
<evidence type="ECO:0000313" key="8">
    <source>
        <dbReference type="Proteomes" id="UP000256919"/>
    </source>
</evidence>
<dbReference type="Gene3D" id="2.40.50.100">
    <property type="match status" value="1"/>
</dbReference>
<dbReference type="Gene3D" id="2.40.420.20">
    <property type="match status" value="1"/>
</dbReference>
<reference evidence="7 8" key="1">
    <citation type="submission" date="2018-07" db="EMBL/GenBank/DDBJ databases">
        <title>Genomic Encyclopedia of Type Strains, Phase III (KMG-III): the genomes of soil and plant-associated and newly described type strains.</title>
        <authorList>
            <person name="Whitman W."/>
        </authorList>
    </citation>
    <scope>NUCLEOTIDE SEQUENCE [LARGE SCALE GENOMIC DNA]</scope>
    <source>
        <strain evidence="7 8">CECT 7948</strain>
    </source>
</reference>
<dbReference type="Proteomes" id="UP000256919">
    <property type="component" value="Unassembled WGS sequence"/>
</dbReference>
<feature type="signal peptide" evidence="4">
    <location>
        <begin position="1"/>
        <end position="22"/>
    </location>
</feature>
<feature type="compositionally biased region" description="Basic and acidic residues" evidence="3">
    <location>
        <begin position="26"/>
        <end position="37"/>
    </location>
</feature>
<dbReference type="InterPro" id="IPR058647">
    <property type="entry name" value="BSH_CzcB-like"/>
</dbReference>
<accession>A0A3D9N247</accession>
<evidence type="ECO:0000256" key="1">
    <source>
        <dbReference type="ARBA" id="ARBA00009477"/>
    </source>
</evidence>
<feature type="domain" description="CusB-like beta-barrel" evidence="5">
    <location>
        <begin position="252"/>
        <end position="319"/>
    </location>
</feature>
<dbReference type="AlphaFoldDB" id="A0A3D9N247"/>
<comment type="caution">
    <text evidence="7">The sequence shown here is derived from an EMBL/GenBank/DDBJ whole genome shotgun (WGS) entry which is preliminary data.</text>
</comment>
<dbReference type="GO" id="GO:0016020">
    <property type="term" value="C:membrane"/>
    <property type="evidence" value="ECO:0007669"/>
    <property type="project" value="InterPro"/>
</dbReference>
<dbReference type="EMBL" id="QREI01000003">
    <property type="protein sequence ID" value="REE24958.1"/>
    <property type="molecule type" value="Genomic_DNA"/>
</dbReference>
<protein>
    <submittedName>
        <fullName evidence="7">Cobalt-zinc-cadmium efflux system membrane fusion protein</fullName>
    </submittedName>
</protein>
<feature type="domain" description="CzcB-like barrel-sandwich hybrid" evidence="6">
    <location>
        <begin position="97"/>
        <end position="241"/>
    </location>
</feature>
<dbReference type="GO" id="GO:0015679">
    <property type="term" value="P:plasma membrane copper ion transport"/>
    <property type="evidence" value="ECO:0007669"/>
    <property type="project" value="TreeGrafter"/>
</dbReference>
<dbReference type="GO" id="GO:0022857">
    <property type="term" value="F:transmembrane transporter activity"/>
    <property type="evidence" value="ECO:0007669"/>
    <property type="project" value="InterPro"/>
</dbReference>
<dbReference type="OrthoDB" id="9814657at2"/>
<dbReference type="PANTHER" id="PTHR30097">
    <property type="entry name" value="CATION EFFLUX SYSTEM PROTEIN CUSB"/>
    <property type="match status" value="1"/>
</dbReference>
<comment type="similarity">
    <text evidence="1">Belongs to the membrane fusion protein (MFP) (TC 8.A.1) family.</text>
</comment>
<keyword evidence="2" id="KW-0813">Transport</keyword>
<dbReference type="NCBIfam" id="TIGR01730">
    <property type="entry name" value="RND_mfp"/>
    <property type="match status" value="1"/>
</dbReference>
<dbReference type="Gene3D" id="2.40.30.170">
    <property type="match status" value="1"/>
</dbReference>
<organism evidence="7 8">
    <name type="scientific">Winogradskyella pacifica</name>
    <dbReference type="NCBI Taxonomy" id="664642"/>
    <lineage>
        <taxon>Bacteria</taxon>
        <taxon>Pseudomonadati</taxon>
        <taxon>Bacteroidota</taxon>
        <taxon>Flavobacteriia</taxon>
        <taxon>Flavobacteriales</taxon>
        <taxon>Flavobacteriaceae</taxon>
        <taxon>Winogradskyella</taxon>
    </lineage>
</organism>
<dbReference type="GO" id="GO:0030313">
    <property type="term" value="C:cell envelope"/>
    <property type="evidence" value="ECO:0007669"/>
    <property type="project" value="TreeGrafter"/>
</dbReference>
<feature type="region of interest" description="Disordered" evidence="3">
    <location>
        <begin position="24"/>
        <end position="53"/>
    </location>
</feature>
<keyword evidence="4" id="KW-0732">Signal</keyword>
<proteinExistence type="inferred from homology"/>
<dbReference type="InterPro" id="IPR006143">
    <property type="entry name" value="RND_pump_MFP"/>
</dbReference>
<feature type="chain" id="PRO_5017782490" evidence="4">
    <location>
        <begin position="23"/>
        <end position="405"/>
    </location>
</feature>
<name>A0A3D9N247_9FLAO</name>
<dbReference type="GO" id="GO:0060003">
    <property type="term" value="P:copper ion export"/>
    <property type="evidence" value="ECO:0007669"/>
    <property type="project" value="TreeGrafter"/>
</dbReference>
<keyword evidence="8" id="KW-1185">Reference proteome</keyword>
<dbReference type="PROSITE" id="PS51257">
    <property type="entry name" value="PROKAR_LIPOPROTEIN"/>
    <property type="match status" value="1"/>
</dbReference>
<evidence type="ECO:0000256" key="3">
    <source>
        <dbReference type="SAM" id="MobiDB-lite"/>
    </source>
</evidence>
<dbReference type="Pfam" id="PF25954">
    <property type="entry name" value="Beta-barrel_RND_2"/>
    <property type="match status" value="1"/>
</dbReference>
<evidence type="ECO:0000313" key="7">
    <source>
        <dbReference type="EMBL" id="REE24958.1"/>
    </source>
</evidence>
<dbReference type="Pfam" id="PF25973">
    <property type="entry name" value="BSH_CzcB"/>
    <property type="match status" value="1"/>
</dbReference>
<evidence type="ECO:0000259" key="6">
    <source>
        <dbReference type="Pfam" id="PF25973"/>
    </source>
</evidence>
<dbReference type="PANTHER" id="PTHR30097:SF4">
    <property type="entry name" value="SLR6042 PROTEIN"/>
    <property type="match status" value="1"/>
</dbReference>
<sequence>MKNIHYKLIALFIASFSIVACGNTSHTKEDSHGEETTKVSLNDDESTEEAHSEGDDVMLTAKQFDALQMKVDTLSLRNLSGYVSANGTLEVPPQSEAAITSVVGANVVSIEVIEGDKVNKGQVVAYLSHPNIINMQTDYLNATSNSNFLKKSYERQQKLYDAGVGSGANFQKAKAEYDVSKAMASGLAAQLQILNINPSTVRNGTIAQRVPLRSPIAGFVKKVEVKTGQYVDPQTELFDIVNTDDVHADLIVFEKDVFKVKKGQKVIFNIQSNSDEDLVAEILSVSKTFEDNPKGVHVHAEIENKTKTLIPGMYITGKIQIENNETTALPESAITNDGDKFYVFKAEKEDDKWAFTPIEVLIGVKDDNWVEVKFTEELEADVKFAYNNAYYLIAEMKKGESEHSH</sequence>